<evidence type="ECO:0000313" key="2">
    <source>
        <dbReference type="EMBL" id="WHS96553.1"/>
    </source>
</evidence>
<organism evidence="2 3">
    <name type="scientific">Sinorhizobium kummerowiae</name>
    <dbReference type="NCBI Taxonomy" id="158892"/>
    <lineage>
        <taxon>Bacteria</taxon>
        <taxon>Pseudomonadati</taxon>
        <taxon>Pseudomonadota</taxon>
        <taxon>Alphaproteobacteria</taxon>
        <taxon>Hyphomicrobiales</taxon>
        <taxon>Rhizobiaceae</taxon>
        <taxon>Sinorhizobium/Ensifer group</taxon>
        <taxon>Sinorhizobium</taxon>
    </lineage>
</organism>
<gene>
    <name evidence="2" type="ORF">PZL22_005456</name>
</gene>
<keyword evidence="3" id="KW-1185">Reference proteome</keyword>
<proteinExistence type="predicted"/>
<reference evidence="2 3" key="1">
    <citation type="submission" date="2023-03" db="EMBL/GenBank/DDBJ databases">
        <authorList>
            <person name="Menendez E."/>
            <person name="Kaur S."/>
            <person name="Flores-Felix J.D."/>
            <person name="diCenzo G.C."/>
            <person name="Peix A."/>
            <person name="Velazquez E."/>
        </authorList>
    </citation>
    <scope>NUCLEOTIDE SEQUENCE [LARGE SCALE GENOMIC DNA]</scope>
    <source>
        <strain evidence="2 3">CCBAU 71714</strain>
        <plasmid evidence="2 3">pSkuCCBAU71714a</plasmid>
    </source>
</reference>
<geneLocation type="plasmid" evidence="2 3">
    <name>pSkuCCBAU71714a</name>
</geneLocation>
<accession>A0ABY8THB6</accession>
<keyword evidence="2" id="KW-0614">Plasmid</keyword>
<dbReference type="InterPro" id="IPR022516">
    <property type="entry name" value="CHP03798_Ocin"/>
</dbReference>
<sequence length="131" mass="13649">MTKPFSGPDLLGVIEAPKWYPLVVHPNFFKSAKMALCAHIRSAEDLMPTDGESLMGSIDDFRSKLATDSAFAAAVKACSTPDAIVNAAKDAGIDLSHNDLAKAIAAGSPNLTDEDLESVSSGTIMAAALVK</sequence>
<name>A0ABY8THB6_9HYPH</name>
<evidence type="ECO:0000313" key="3">
    <source>
        <dbReference type="Proteomes" id="UP001233264"/>
    </source>
</evidence>
<feature type="domain" description="Nif11" evidence="1">
    <location>
        <begin position="59"/>
        <end position="100"/>
    </location>
</feature>
<dbReference type="InterPro" id="IPR012903">
    <property type="entry name" value="Nif11"/>
</dbReference>
<dbReference type="EMBL" id="CP120366">
    <property type="protein sequence ID" value="WHS96553.1"/>
    <property type="molecule type" value="Genomic_DNA"/>
</dbReference>
<evidence type="ECO:0000259" key="1">
    <source>
        <dbReference type="Pfam" id="PF07862"/>
    </source>
</evidence>
<dbReference type="NCBIfam" id="TIGR03798">
    <property type="entry name" value="leader_Nif11"/>
    <property type="match status" value="1"/>
</dbReference>
<dbReference type="Proteomes" id="UP001233264">
    <property type="component" value="Plasmid pSkuCCBAU71714a"/>
</dbReference>
<dbReference type="Pfam" id="PF07862">
    <property type="entry name" value="Nif11"/>
    <property type="match status" value="1"/>
</dbReference>
<protein>
    <submittedName>
        <fullName evidence="2">Nif11-like leader peptide family natural product</fullName>
    </submittedName>
</protein>